<feature type="compositionally biased region" description="Pro residues" evidence="3">
    <location>
        <begin position="1431"/>
        <end position="1442"/>
    </location>
</feature>
<evidence type="ECO:0000313" key="5">
    <source>
        <dbReference type="Proteomes" id="UP000747399"/>
    </source>
</evidence>
<keyword evidence="1" id="KW-0479">Metal-binding</keyword>
<protein>
    <recommendedName>
        <fullName evidence="6">PHD-type domain-containing protein</fullName>
    </recommendedName>
</protein>
<dbReference type="Proteomes" id="UP000747399">
    <property type="component" value="Unassembled WGS sequence"/>
</dbReference>
<feature type="compositionally biased region" description="Acidic residues" evidence="3">
    <location>
        <begin position="1107"/>
        <end position="1126"/>
    </location>
</feature>
<keyword evidence="1" id="KW-0863">Zinc-finger</keyword>
<feature type="compositionally biased region" description="Basic residues" evidence="3">
    <location>
        <begin position="1219"/>
        <end position="1249"/>
    </location>
</feature>
<feature type="region of interest" description="Disordered" evidence="3">
    <location>
        <begin position="597"/>
        <end position="629"/>
    </location>
</feature>
<dbReference type="InterPro" id="IPR013083">
    <property type="entry name" value="Znf_RING/FYVE/PHD"/>
</dbReference>
<proteinExistence type="predicted"/>
<feature type="region of interest" description="Disordered" evidence="3">
    <location>
        <begin position="747"/>
        <end position="774"/>
    </location>
</feature>
<feature type="compositionally biased region" description="Basic residues" evidence="3">
    <location>
        <begin position="846"/>
        <end position="855"/>
    </location>
</feature>
<feature type="region of interest" description="Disordered" evidence="3">
    <location>
        <begin position="357"/>
        <end position="377"/>
    </location>
</feature>
<dbReference type="InterPro" id="IPR011011">
    <property type="entry name" value="Znf_FYVE_PHD"/>
</dbReference>
<feature type="compositionally biased region" description="Acidic residues" evidence="3">
    <location>
        <begin position="879"/>
        <end position="888"/>
    </location>
</feature>
<organism evidence="4 5">
    <name type="scientific">Volvox africanus</name>
    <dbReference type="NCBI Taxonomy" id="51714"/>
    <lineage>
        <taxon>Eukaryota</taxon>
        <taxon>Viridiplantae</taxon>
        <taxon>Chlorophyta</taxon>
        <taxon>core chlorophytes</taxon>
        <taxon>Chlorophyceae</taxon>
        <taxon>CS clade</taxon>
        <taxon>Chlamydomonadales</taxon>
        <taxon>Volvocaceae</taxon>
        <taxon>Volvox</taxon>
    </lineage>
</organism>
<feature type="compositionally biased region" description="Basic residues" evidence="3">
    <location>
        <begin position="1089"/>
        <end position="1101"/>
    </location>
</feature>
<keyword evidence="2" id="KW-0862">Zinc</keyword>
<evidence type="ECO:0008006" key="6">
    <source>
        <dbReference type="Google" id="ProtNLM"/>
    </source>
</evidence>
<evidence type="ECO:0000256" key="2">
    <source>
        <dbReference type="ARBA" id="ARBA00022833"/>
    </source>
</evidence>
<dbReference type="SUPFAM" id="SSF57903">
    <property type="entry name" value="FYVE/PHD zinc finger"/>
    <property type="match status" value="1"/>
</dbReference>
<feature type="compositionally biased region" description="Basic and acidic residues" evidence="3">
    <location>
        <begin position="1137"/>
        <end position="1146"/>
    </location>
</feature>
<sequence>MAFQCGGGMSEIGLVELFHTEAGTYQDGYLKRGIRRVLDLQFKGNQPGFDLTCCKCKIKEISDDYDPAFLIALVHANASPPFPLVRLWDNRSFLCTSCRRAANYRVDVDVDEARPATEGTDAADEVAAGPSMSPAAIAGASNLTPVHDRPAHVATMPAATTFKSTKPPTGSGLRRASIPGAAPSSAAADVQSRPAAVASRGDPGDDAAAGVVEPSQAIGQTPVPAVSPPPLGLEPGQIDPGAGEGGADGVVNAAAGRSPSAAIKAAEAAAMPTAGEGDSAVIAPNAQPKGGMLLREYFEVNSGPVMGRMLNGATVGATYARNYLLVFPPDSAVGSPIAVVSAIESLSLADRPAAVATASPPPELLTSSEDAARAASQHADRLSPAELQLLRDLDFSVPSSARRTLSHTLLAIADWVLSPQCMKFADAEAAAAIAAACGTNNIGTAGGARPSLALAAQLRPWAFAVRRNGEVVQYGTCLRPSLQCLGGRAVGNPPTSVLEVVNAPPFAYSLAREVFGRKDRSLASLKGAVAAMEGSKGAGGFKLRPGWVLPLHRLAALLKTRNKRADRGPWMMSPSQLDARLEELLQDDALYQLCSPESPQKQWQQQQQQQQHMATAKSRDGSHGDNTGATAAGLRAATQRPNVDAFLRDLGATRSHVLEALLLSDVDSNVGFCVECGFLGALVACDSCVDSFCTKCLKVDADDLDDVWRCKYCSWVFPTDGLTAGGPNHGGPVPWHADVMRMYPTVKPEPVSSGSRSDIADTIGTRTGVDSQDDNASVELVEVEVGMEATTEKSTQHAAAAKRPTSRIGGGRDAQNGSAAENRQNRPHSMGEERGPLPGTTAAKAQRPKASRLRVAKPLDEGEPNAMNVDANANADAEKDLEEDDIMDTDAGGAGSERQKQGGRNPSAQFGGGRKRTRASVPGGSSDSTDWLPLYVGSRRSYGKRTLVFQNDELDEDRGADGGPRVGPQAAADGPPVKLIKLENDVLNAMAPPGSAQPVDDDDGGGAAGELNCGPSGAGIAAGEPLDAEMVEAGAERPQARDGAAMGMAIGGDVKGGQDRGEDEDMAGEDAREAAEMDGTTVAAPQQRTMRHGRVDGRKRHVISEEPSSEDNDGVESEDQDDEDKDGDITMDSGTDAGKEEGDGKRTQRNRAKPGRPPASRGVRVNRQWDARRVGRVSETPEESFTDVSAEEGSGGDNSADSDVQLMGEVAAPSNTRGRGGRGRGGRGRTAGRGRGRQTGRGLRHRASKSWRGVGRSSSSFSGEEDEVEETTTSSDEEEVGARAGKSRAAGAATDPGAAPRYDGPSLPRGRGRRGRPPRMFISAMRPLAFASGGNRPTGSGLMDDTDAAAALMMLNTNSTKGAGADNRWRSAQATPLQEEAGQRHTKVQSTEGLDAATGAPYVAGEPPPHGPAPRGAQAAVTGALHSNGLPSPPPPPQPAPSPSGMAPKPGPVAGAPLPSTSATGGTAAAAMGGPLHPSGAAADKVSQSPVRTSVVGARTAAAASQGHQQPSPQQRQQQDQQPGPVPSPKQKGQQQPLQQQPQQEKQHGAVAGGVAAGGVAATTIGPQQDSAGEVVQSFGLFGEQLPLTKKEAMTAGCRVFEYAAGRGMDVNLLSQWTGVLARVSEWYETDMQLQGMFKACLNGLSLCAAPTVGLADLERMVRSIIRMLEDSIRDAAGTAAAAATGGPGPAR</sequence>
<feature type="region of interest" description="Disordered" evidence="3">
    <location>
        <begin position="952"/>
        <end position="975"/>
    </location>
</feature>
<gene>
    <name evidence="4" type="ORF">Vafri_8013</name>
</gene>
<feature type="compositionally biased region" description="Low complexity" evidence="3">
    <location>
        <begin position="1282"/>
        <end position="1300"/>
    </location>
</feature>
<dbReference type="Gene3D" id="3.30.40.10">
    <property type="entry name" value="Zinc/RING finger domain, C3HC4 (zinc finger)"/>
    <property type="match status" value="1"/>
</dbReference>
<evidence type="ECO:0000313" key="4">
    <source>
        <dbReference type="EMBL" id="GIL52052.1"/>
    </source>
</evidence>
<comment type="caution">
    <text evidence="4">The sequence shown here is derived from an EMBL/GenBank/DDBJ whole genome shotgun (WGS) entry which is preliminary data.</text>
</comment>
<evidence type="ECO:0000256" key="1">
    <source>
        <dbReference type="ARBA" id="ARBA00022771"/>
    </source>
</evidence>
<feature type="region of interest" description="Disordered" evidence="3">
    <location>
        <begin position="788"/>
        <end position="933"/>
    </location>
</feature>
<evidence type="ECO:0000256" key="3">
    <source>
        <dbReference type="SAM" id="MobiDB-lite"/>
    </source>
</evidence>
<dbReference type="GO" id="GO:0008270">
    <property type="term" value="F:zinc ion binding"/>
    <property type="evidence" value="ECO:0007669"/>
    <property type="project" value="UniProtKB-KW"/>
</dbReference>
<feature type="compositionally biased region" description="Low complexity" evidence="3">
    <location>
        <begin position="1505"/>
        <end position="1550"/>
    </location>
</feature>
<name>A0A8J4B5U9_9CHLO</name>
<feature type="compositionally biased region" description="Low complexity" evidence="3">
    <location>
        <begin position="1460"/>
        <end position="1474"/>
    </location>
</feature>
<keyword evidence="5" id="KW-1185">Reference proteome</keyword>
<feature type="region of interest" description="Disordered" evidence="3">
    <location>
        <begin position="158"/>
        <end position="250"/>
    </location>
</feature>
<feature type="compositionally biased region" description="Low complexity" evidence="3">
    <location>
        <begin position="600"/>
        <end position="611"/>
    </location>
</feature>
<feature type="compositionally biased region" description="Low complexity" evidence="3">
    <location>
        <begin position="865"/>
        <end position="875"/>
    </location>
</feature>
<feature type="region of interest" description="Disordered" evidence="3">
    <location>
        <begin position="989"/>
        <end position="1323"/>
    </location>
</feature>
<reference evidence="4" key="1">
    <citation type="journal article" date="2021" name="Proc. Natl. Acad. Sci. U.S.A.">
        <title>Three genomes in the algal genus Volvox reveal the fate of a haploid sex-determining region after a transition to homothallism.</title>
        <authorList>
            <person name="Yamamoto K."/>
            <person name="Hamaji T."/>
            <person name="Kawai-Toyooka H."/>
            <person name="Matsuzaki R."/>
            <person name="Takahashi F."/>
            <person name="Nishimura Y."/>
            <person name="Kawachi M."/>
            <person name="Noguchi H."/>
            <person name="Minakuchi Y."/>
            <person name="Umen J.G."/>
            <person name="Toyoda A."/>
            <person name="Nozaki H."/>
        </authorList>
    </citation>
    <scope>NUCLEOTIDE SEQUENCE</scope>
    <source>
        <strain evidence="4">NIES-3780</strain>
    </source>
</reference>
<accession>A0A8J4B5U9</accession>
<feature type="compositionally biased region" description="Low complexity" evidence="3">
    <location>
        <begin position="176"/>
        <end position="188"/>
    </location>
</feature>
<feature type="compositionally biased region" description="Acidic residues" evidence="3">
    <location>
        <begin position="1263"/>
        <end position="1279"/>
    </location>
</feature>
<dbReference type="EMBL" id="BNCO01000012">
    <property type="protein sequence ID" value="GIL52052.1"/>
    <property type="molecule type" value="Genomic_DNA"/>
</dbReference>
<feature type="region of interest" description="Disordered" evidence="3">
    <location>
        <begin position="1359"/>
        <end position="1552"/>
    </location>
</feature>